<comment type="caution">
    <text evidence="2">The sequence shown here is derived from an EMBL/GenBank/DDBJ whole genome shotgun (WGS) entry which is preliminary data.</text>
</comment>
<dbReference type="InterPro" id="IPR011051">
    <property type="entry name" value="RmlC_Cupin_sf"/>
</dbReference>
<dbReference type="SUPFAM" id="SSF51182">
    <property type="entry name" value="RmlC-like cupins"/>
    <property type="match status" value="1"/>
</dbReference>
<dbReference type="Proteomes" id="UP000784128">
    <property type="component" value="Unassembled WGS sequence"/>
</dbReference>
<dbReference type="EMBL" id="JAHDYS010000001">
    <property type="protein sequence ID" value="MBT1070189.1"/>
    <property type="molecule type" value="Genomic_DNA"/>
</dbReference>
<protein>
    <submittedName>
        <fullName evidence="2">Cupin domain-containing protein</fullName>
    </submittedName>
</protein>
<dbReference type="RefSeq" id="WP_214295906.1">
    <property type="nucleotide sequence ID" value="NZ_JAHDYS010000001.1"/>
</dbReference>
<evidence type="ECO:0000313" key="3">
    <source>
        <dbReference type="Proteomes" id="UP000784128"/>
    </source>
</evidence>
<dbReference type="Pfam" id="PF07883">
    <property type="entry name" value="Cupin_2"/>
    <property type="match status" value="1"/>
</dbReference>
<keyword evidence="3" id="KW-1185">Reference proteome</keyword>
<name>A0ABS5U3D8_9BACT</name>
<proteinExistence type="predicted"/>
<sequence>MIEKKFTSREYVCSIAGITNIFANLPCLVAEERFDTLLDAGSVRIERIVSTGQVTPADTWYDQNWDEWILVLSGSAVLMLEGNPEPHRLTAGDCLLLPAHQRHRVEWTAPDERTVWLAVHIGEQQQ</sequence>
<evidence type="ECO:0000313" key="2">
    <source>
        <dbReference type="EMBL" id="MBT1070189.1"/>
    </source>
</evidence>
<feature type="domain" description="Cupin type-2" evidence="1">
    <location>
        <begin position="63"/>
        <end position="119"/>
    </location>
</feature>
<reference evidence="2 3" key="1">
    <citation type="submission" date="2021-05" db="EMBL/GenBank/DDBJ databases">
        <title>The draft genome of Geobacter chapellei DSM 13688.</title>
        <authorList>
            <person name="Xu Z."/>
            <person name="Masuda Y."/>
            <person name="Itoh H."/>
            <person name="Senoo K."/>
        </authorList>
    </citation>
    <scope>NUCLEOTIDE SEQUENCE [LARGE SCALE GENOMIC DNA]</scope>
    <source>
        <strain evidence="2 3">DSM 13688</strain>
    </source>
</reference>
<organism evidence="2 3">
    <name type="scientific">Pelotalea chapellei</name>
    <dbReference type="NCBI Taxonomy" id="44671"/>
    <lineage>
        <taxon>Bacteria</taxon>
        <taxon>Pseudomonadati</taxon>
        <taxon>Thermodesulfobacteriota</taxon>
        <taxon>Desulfuromonadia</taxon>
        <taxon>Geobacterales</taxon>
        <taxon>Geobacteraceae</taxon>
        <taxon>Pelotalea</taxon>
    </lineage>
</organism>
<dbReference type="CDD" id="cd06981">
    <property type="entry name" value="cupin_reut_a1446"/>
    <property type="match status" value="1"/>
</dbReference>
<gene>
    <name evidence="2" type="ORF">KJB30_00135</name>
</gene>
<accession>A0ABS5U3D8</accession>
<dbReference type="InterPro" id="IPR013096">
    <property type="entry name" value="Cupin_2"/>
</dbReference>
<evidence type="ECO:0000259" key="1">
    <source>
        <dbReference type="Pfam" id="PF07883"/>
    </source>
</evidence>
<dbReference type="Gene3D" id="2.60.120.10">
    <property type="entry name" value="Jelly Rolls"/>
    <property type="match status" value="1"/>
</dbReference>
<dbReference type="InterPro" id="IPR014710">
    <property type="entry name" value="RmlC-like_jellyroll"/>
</dbReference>